<dbReference type="PROSITE" id="PS50112">
    <property type="entry name" value="PAS"/>
    <property type="match status" value="2"/>
</dbReference>
<dbReference type="SUPFAM" id="SSF55781">
    <property type="entry name" value="GAF domain-like"/>
    <property type="match status" value="1"/>
</dbReference>
<dbReference type="InterPro" id="IPR029787">
    <property type="entry name" value="Nucleotide_cyclase"/>
</dbReference>
<name>A0ABN4LLA6_9ALTE</name>
<dbReference type="Gene3D" id="3.20.20.450">
    <property type="entry name" value="EAL domain"/>
    <property type="match status" value="1"/>
</dbReference>
<organism evidence="5 6">
    <name type="scientific">Alteromonas stellipolaris</name>
    <dbReference type="NCBI Taxonomy" id="233316"/>
    <lineage>
        <taxon>Bacteria</taxon>
        <taxon>Pseudomonadati</taxon>
        <taxon>Pseudomonadota</taxon>
        <taxon>Gammaproteobacteria</taxon>
        <taxon>Alteromonadales</taxon>
        <taxon>Alteromonadaceae</taxon>
        <taxon>Alteromonas/Salinimonas group</taxon>
        <taxon>Alteromonas</taxon>
    </lineage>
</organism>
<dbReference type="SMART" id="SM00267">
    <property type="entry name" value="GGDEF"/>
    <property type="match status" value="1"/>
</dbReference>
<dbReference type="Pfam" id="PF00563">
    <property type="entry name" value="EAL"/>
    <property type="match status" value="1"/>
</dbReference>
<dbReference type="CDD" id="cd01949">
    <property type="entry name" value="GGDEF"/>
    <property type="match status" value="1"/>
</dbReference>
<evidence type="ECO:0000313" key="6">
    <source>
        <dbReference type="Proteomes" id="UP000056750"/>
    </source>
</evidence>
<dbReference type="SUPFAM" id="SSF55073">
    <property type="entry name" value="Nucleotide cyclase"/>
    <property type="match status" value="1"/>
</dbReference>
<feature type="domain" description="PAC" evidence="2">
    <location>
        <begin position="382"/>
        <end position="434"/>
    </location>
</feature>
<dbReference type="SMART" id="SM00086">
    <property type="entry name" value="PAC"/>
    <property type="match status" value="2"/>
</dbReference>
<sequence length="877" mass="96831">MSYKYQLQNESAGLPVKDPEELEGYLNAFLDISVDPVFIKDGEGKLLVANNAFCELVNVTRKKLIGKTFSDKIYPQELVNLAQSDKQVLDSGKDKVIEQTLKGKGNKVSVLLAKLSRFIDRNNRRFIVGVIRDVTKRRQNELRETTRSEVLELITNGEPLKVVLNAIVSVVELNNPEMMCSILLLDESGIHLRSGTGASLPKFYVDAIDGVEIGSGVGSCGTAAFINERVIVADIQTHPYWKNFKALAERANLGACWSEPIRSTQGAVLGTFAIYHASINYPCDADLALIEQTASLASIAIEKNRFEETLKRAASVFTHANEGIIITDASATIVEVNDTLCRITGYSKSEVLGKNPKILQSGRHAAQFYENMWNTLNTDGNWRGEIWNRRKDGEIYPEMVTISAVKNEEGQVQHYVSLSTDISEIKLNEGKLERIAHYDLLTNLPNRVLLAKRLNQAIKHSQLQQNSLAVAFMDLDGFKAINDNYGHNIGDQFLVEVSSGLKASLRAGDTIARIGGDEFIIIMVNLNEFSDCEHVLNRLLKSASAPVNVADAVMQVSASIGVTVFPQDNVDADQLIRHADQAMYVAKQGGKNRYHQFDLEQDNAINTYNKSIDNVRVALERNEFVLHYQPKVNMSSGEVIGVEALIRWEHPESGLIPPLDFLPVIEGHGVSLQVGEWVIDAALTQIACWQKSGISLPVSVNISAHQLQQDNFTSRLEALLAAHPDVDPGYLELEILETSALQDTFQVSSTMNACHDLGVSFALDDFGTGYSSLTYLKRLPAYLIKIDQSFVRDMLDDTDDLAIVEGVVGLAKTFKRDVIAEGVESVEHGVALVRLGCELAQGYGIAKPMPANKVSQWLTTWEANEAWLALSGNRELA</sequence>
<dbReference type="RefSeq" id="WP_057792469.1">
    <property type="nucleotide sequence ID" value="NZ_CP013926.1"/>
</dbReference>
<evidence type="ECO:0000259" key="1">
    <source>
        <dbReference type="PROSITE" id="PS50112"/>
    </source>
</evidence>
<dbReference type="PANTHER" id="PTHR44757">
    <property type="entry name" value="DIGUANYLATE CYCLASE DGCP"/>
    <property type="match status" value="1"/>
</dbReference>
<dbReference type="InterPro" id="IPR001610">
    <property type="entry name" value="PAC"/>
</dbReference>
<dbReference type="InterPro" id="IPR029016">
    <property type="entry name" value="GAF-like_dom_sf"/>
</dbReference>
<dbReference type="InterPro" id="IPR035965">
    <property type="entry name" value="PAS-like_dom_sf"/>
</dbReference>
<dbReference type="Pfam" id="PF13426">
    <property type="entry name" value="PAS_9"/>
    <property type="match status" value="1"/>
</dbReference>
<dbReference type="SUPFAM" id="SSF55785">
    <property type="entry name" value="PYP-like sensor domain (PAS domain)"/>
    <property type="match status" value="2"/>
</dbReference>
<dbReference type="InterPro" id="IPR052155">
    <property type="entry name" value="Biofilm_reg_signaling"/>
</dbReference>
<dbReference type="SMART" id="SM00065">
    <property type="entry name" value="GAF"/>
    <property type="match status" value="1"/>
</dbReference>
<dbReference type="PROSITE" id="PS50113">
    <property type="entry name" value="PAC"/>
    <property type="match status" value="1"/>
</dbReference>
<dbReference type="CDD" id="cd01948">
    <property type="entry name" value="EAL"/>
    <property type="match status" value="1"/>
</dbReference>
<dbReference type="Gene3D" id="3.30.70.270">
    <property type="match status" value="1"/>
</dbReference>
<dbReference type="NCBIfam" id="TIGR00229">
    <property type="entry name" value="sensory_box"/>
    <property type="match status" value="2"/>
</dbReference>
<dbReference type="SUPFAM" id="SSF141868">
    <property type="entry name" value="EAL domain-like"/>
    <property type="match status" value="1"/>
</dbReference>
<feature type="domain" description="PAS" evidence="1">
    <location>
        <begin position="22"/>
        <end position="92"/>
    </location>
</feature>
<dbReference type="EMBL" id="CP013926">
    <property type="protein sequence ID" value="AMJ73979.1"/>
    <property type="molecule type" value="Genomic_DNA"/>
</dbReference>
<dbReference type="PIRSF" id="PIRSF005925">
    <property type="entry name" value="Dos"/>
    <property type="match status" value="1"/>
</dbReference>
<dbReference type="InterPro" id="IPR013656">
    <property type="entry name" value="PAS_4"/>
</dbReference>
<feature type="domain" description="EAL" evidence="3">
    <location>
        <begin position="608"/>
        <end position="862"/>
    </location>
</feature>
<dbReference type="Proteomes" id="UP000056750">
    <property type="component" value="Chromosome"/>
</dbReference>
<evidence type="ECO:0000259" key="2">
    <source>
        <dbReference type="PROSITE" id="PS50113"/>
    </source>
</evidence>
<dbReference type="SMART" id="SM00091">
    <property type="entry name" value="PAS"/>
    <property type="match status" value="2"/>
</dbReference>
<dbReference type="Pfam" id="PF08448">
    <property type="entry name" value="PAS_4"/>
    <property type="match status" value="1"/>
</dbReference>
<proteinExistence type="predicted"/>
<protein>
    <submittedName>
        <fullName evidence="5">Diguanylate cyclase</fullName>
    </submittedName>
</protein>
<feature type="domain" description="PAS" evidence="1">
    <location>
        <begin position="309"/>
        <end position="355"/>
    </location>
</feature>
<feature type="domain" description="GGDEF" evidence="4">
    <location>
        <begin position="466"/>
        <end position="599"/>
    </location>
</feature>
<dbReference type="PANTHER" id="PTHR44757:SF2">
    <property type="entry name" value="BIOFILM ARCHITECTURE MAINTENANCE PROTEIN MBAA"/>
    <property type="match status" value="1"/>
</dbReference>
<accession>A0ABN4LLA6</accession>
<dbReference type="Gene3D" id="3.30.450.20">
    <property type="entry name" value="PAS domain"/>
    <property type="match status" value="2"/>
</dbReference>
<keyword evidence="6" id="KW-1185">Reference proteome</keyword>
<evidence type="ECO:0000259" key="3">
    <source>
        <dbReference type="PROSITE" id="PS50883"/>
    </source>
</evidence>
<reference evidence="5 6" key="1">
    <citation type="submission" date="2015-12" db="EMBL/GenBank/DDBJ databases">
        <title>Intraspecies pangenome expansion in the marine bacterium Alteromonas.</title>
        <authorList>
            <person name="Lopez-Perez M."/>
            <person name="Rodriguez-Valera F."/>
        </authorList>
    </citation>
    <scope>NUCLEOTIDE SEQUENCE [LARGE SCALE GENOMIC DNA]</scope>
    <source>
        <strain evidence="5 6">LMG 21861</strain>
    </source>
</reference>
<evidence type="ECO:0000259" key="4">
    <source>
        <dbReference type="PROSITE" id="PS50887"/>
    </source>
</evidence>
<gene>
    <name evidence="5" type="ORF">AVL57_08310</name>
</gene>
<dbReference type="InterPro" id="IPR003018">
    <property type="entry name" value="GAF"/>
</dbReference>
<dbReference type="CDD" id="cd00130">
    <property type="entry name" value="PAS"/>
    <property type="match status" value="2"/>
</dbReference>
<dbReference type="InterPro" id="IPR043128">
    <property type="entry name" value="Rev_trsase/Diguanyl_cyclase"/>
</dbReference>
<dbReference type="SMART" id="SM00052">
    <property type="entry name" value="EAL"/>
    <property type="match status" value="1"/>
</dbReference>
<dbReference type="InterPro" id="IPR035919">
    <property type="entry name" value="EAL_sf"/>
</dbReference>
<dbReference type="InterPro" id="IPR000160">
    <property type="entry name" value="GGDEF_dom"/>
</dbReference>
<evidence type="ECO:0000313" key="5">
    <source>
        <dbReference type="EMBL" id="AMJ73979.1"/>
    </source>
</evidence>
<dbReference type="InterPro" id="IPR000700">
    <property type="entry name" value="PAS-assoc_C"/>
</dbReference>
<dbReference type="Pfam" id="PF13185">
    <property type="entry name" value="GAF_2"/>
    <property type="match status" value="1"/>
</dbReference>
<dbReference type="Gene3D" id="3.30.450.40">
    <property type="match status" value="1"/>
</dbReference>
<dbReference type="PROSITE" id="PS50883">
    <property type="entry name" value="EAL"/>
    <property type="match status" value="1"/>
</dbReference>
<dbReference type="NCBIfam" id="TIGR00254">
    <property type="entry name" value="GGDEF"/>
    <property type="match status" value="1"/>
</dbReference>
<dbReference type="InterPro" id="IPR001633">
    <property type="entry name" value="EAL_dom"/>
</dbReference>
<dbReference type="PROSITE" id="PS50887">
    <property type="entry name" value="GGDEF"/>
    <property type="match status" value="1"/>
</dbReference>
<dbReference type="InterPro" id="IPR012226">
    <property type="entry name" value="Diguanyl_cyclase/Pdiesterase"/>
</dbReference>
<dbReference type="Pfam" id="PF00990">
    <property type="entry name" value="GGDEF"/>
    <property type="match status" value="1"/>
</dbReference>
<dbReference type="InterPro" id="IPR000014">
    <property type="entry name" value="PAS"/>
</dbReference>